<evidence type="ECO:0000256" key="19">
    <source>
        <dbReference type="PROSITE-ProRule" id="PRU00333"/>
    </source>
</evidence>
<name>A0A1E5IK07_ENDTX</name>
<dbReference type="PROSITE" id="PS51337">
    <property type="entry name" value="B12_BINDING_NTER"/>
    <property type="match status" value="1"/>
</dbReference>
<evidence type="ECO:0000256" key="13">
    <source>
        <dbReference type="ARBA" id="ARBA00022723"/>
    </source>
</evidence>
<dbReference type="Proteomes" id="UP000095237">
    <property type="component" value="Unassembled WGS sequence"/>
</dbReference>
<evidence type="ECO:0000256" key="8">
    <source>
        <dbReference type="ARBA" id="ARBA00022603"/>
    </source>
</evidence>
<proteinExistence type="inferred from homology"/>
<dbReference type="GO" id="GO:0046653">
    <property type="term" value="P:tetrahydrofolate metabolic process"/>
    <property type="evidence" value="ECO:0007669"/>
    <property type="project" value="TreeGrafter"/>
</dbReference>
<dbReference type="Gene3D" id="3.20.20.20">
    <property type="entry name" value="Dihydropteroate synthase-like"/>
    <property type="match status" value="1"/>
</dbReference>
<comment type="function">
    <text evidence="17">Catalyzes the transfer of a methyl group from methyl-cobalamin to homocysteine, yielding enzyme-bound cob(I)alamin and methionine. Subsequently, remethylates the cofactor using methyltetrahydrofolate.</text>
</comment>
<dbReference type="InterPro" id="IPR036594">
    <property type="entry name" value="Meth_synthase_dom"/>
</dbReference>
<evidence type="ECO:0000256" key="4">
    <source>
        <dbReference type="ARBA" id="ARBA00005178"/>
    </source>
</evidence>
<dbReference type="Gene3D" id="1.10.1240.10">
    <property type="entry name" value="Methionine synthase domain"/>
    <property type="match status" value="1"/>
</dbReference>
<accession>A0A1E5IK07</accession>
<comment type="pathway">
    <text evidence="4">Amino-acid biosynthesis; L-methionine biosynthesis via de novo pathway; L-methionine from L-homocysteine (MetH route): step 1/1.</text>
</comment>
<dbReference type="SUPFAM" id="SSF47644">
    <property type="entry name" value="Methionine synthase domain"/>
    <property type="match status" value="1"/>
</dbReference>
<dbReference type="PROSITE" id="PS50970">
    <property type="entry name" value="HCY"/>
    <property type="match status" value="1"/>
</dbReference>
<reference evidence="24 25" key="1">
    <citation type="submission" date="2015-11" db="EMBL/GenBank/DDBJ databases">
        <title>Evidence for parallel genomic evolution in an endosymbiosis of termite gut flagellates.</title>
        <authorList>
            <person name="Zheng H."/>
        </authorList>
    </citation>
    <scope>NUCLEOTIDE SEQUENCE [LARGE SCALE GENOMIC DNA]</scope>
    <source>
        <strain evidence="24 25">CET450</strain>
    </source>
</reference>
<evidence type="ECO:0000256" key="3">
    <source>
        <dbReference type="ARBA" id="ARBA00001956"/>
    </source>
</evidence>
<evidence type="ECO:0000259" key="20">
    <source>
        <dbReference type="PROSITE" id="PS50970"/>
    </source>
</evidence>
<evidence type="ECO:0000256" key="5">
    <source>
        <dbReference type="ARBA" id="ARBA00010398"/>
    </source>
</evidence>
<dbReference type="PROSITE" id="PS51332">
    <property type="entry name" value="B12_BINDING"/>
    <property type="match status" value="1"/>
</dbReference>
<evidence type="ECO:0000256" key="6">
    <source>
        <dbReference type="ARBA" id="ARBA00012032"/>
    </source>
</evidence>
<evidence type="ECO:0000256" key="15">
    <source>
        <dbReference type="ARBA" id="ARBA00023167"/>
    </source>
</evidence>
<dbReference type="Gene3D" id="3.20.20.330">
    <property type="entry name" value="Homocysteine-binding-like domain"/>
    <property type="match status" value="1"/>
</dbReference>
<keyword evidence="15" id="KW-0486">Methionine biosynthesis</keyword>
<dbReference type="UniPathway" id="UPA00051">
    <property type="reaction ID" value="UER00081"/>
</dbReference>
<keyword evidence="10" id="KW-0846">Cobalamin</keyword>
<keyword evidence="25" id="KW-1185">Reference proteome</keyword>
<dbReference type="InterPro" id="IPR011005">
    <property type="entry name" value="Dihydropteroate_synth-like_sf"/>
</dbReference>
<dbReference type="InterPro" id="IPR050554">
    <property type="entry name" value="Met_Synthase/Corrinoid"/>
</dbReference>
<dbReference type="SUPFAM" id="SSF82282">
    <property type="entry name" value="Homocysteine S-methyltransferase"/>
    <property type="match status" value="1"/>
</dbReference>
<evidence type="ECO:0000256" key="7">
    <source>
        <dbReference type="ARBA" id="ARBA00013998"/>
    </source>
</evidence>
<dbReference type="InterPro" id="IPR036724">
    <property type="entry name" value="Cobalamin-bd_sf"/>
</dbReference>
<dbReference type="GO" id="GO:0005829">
    <property type="term" value="C:cytosol"/>
    <property type="evidence" value="ECO:0007669"/>
    <property type="project" value="TreeGrafter"/>
</dbReference>
<evidence type="ECO:0000256" key="16">
    <source>
        <dbReference type="ARBA" id="ARBA00023285"/>
    </source>
</evidence>
<dbReference type="PANTHER" id="PTHR45833">
    <property type="entry name" value="METHIONINE SYNTHASE"/>
    <property type="match status" value="1"/>
</dbReference>
<dbReference type="SUPFAM" id="SSF52242">
    <property type="entry name" value="Cobalamin (vitamin B12)-binding domain"/>
    <property type="match status" value="1"/>
</dbReference>
<dbReference type="InterPro" id="IPR006158">
    <property type="entry name" value="Cobalamin-bd"/>
</dbReference>
<feature type="binding site" evidence="19">
    <location>
        <position position="208"/>
    </location>
    <ligand>
        <name>Zn(2+)</name>
        <dbReference type="ChEBI" id="CHEBI:29105"/>
    </ligand>
</feature>
<evidence type="ECO:0000256" key="10">
    <source>
        <dbReference type="ARBA" id="ARBA00022628"/>
    </source>
</evidence>
<keyword evidence="12" id="KW-0949">S-adenosyl-L-methionine</keyword>
<dbReference type="Pfam" id="PF02607">
    <property type="entry name" value="B12-binding_2"/>
    <property type="match status" value="1"/>
</dbReference>
<keyword evidence="14 19" id="KW-0862">Zinc</keyword>
<keyword evidence="16" id="KW-0170">Cobalt</keyword>
<dbReference type="PANTHER" id="PTHR45833:SF1">
    <property type="entry name" value="METHIONINE SYNTHASE"/>
    <property type="match status" value="1"/>
</dbReference>
<dbReference type="GO" id="GO:0050667">
    <property type="term" value="P:homocysteine metabolic process"/>
    <property type="evidence" value="ECO:0007669"/>
    <property type="project" value="TreeGrafter"/>
</dbReference>
<gene>
    <name evidence="24" type="ORF">ATZ36_17910</name>
</gene>
<comment type="caution">
    <text evidence="24">The sequence shown here is derived from an EMBL/GenBank/DDBJ whole genome shotgun (WGS) entry which is preliminary data.</text>
</comment>
<keyword evidence="13 19" id="KW-0479">Metal-binding</keyword>
<feature type="domain" description="Hcy-binding" evidence="20">
    <location>
        <begin position="3"/>
        <end position="288"/>
    </location>
</feature>
<evidence type="ECO:0000256" key="1">
    <source>
        <dbReference type="ARBA" id="ARBA00001700"/>
    </source>
</evidence>
<comment type="catalytic activity">
    <reaction evidence="1">
        <text>(6S)-5-methyl-5,6,7,8-tetrahydrofolate + L-homocysteine = (6S)-5,6,7,8-tetrahydrofolate + L-methionine</text>
        <dbReference type="Rhea" id="RHEA:11172"/>
        <dbReference type="ChEBI" id="CHEBI:18608"/>
        <dbReference type="ChEBI" id="CHEBI:57453"/>
        <dbReference type="ChEBI" id="CHEBI:57844"/>
        <dbReference type="ChEBI" id="CHEBI:58199"/>
        <dbReference type="EC" id="2.1.1.13"/>
    </reaction>
</comment>
<sequence>MNKPNFLDILKSRVLIMDGATGTELQKKKYLDGVEIPEEINIKFPERITDIYSSYINAGSDIVLANTFGANPIRLKQHGLLDKADEIIKSGIDLIREISSDTIVAGDISSIGEYIEPLGSLTFDEAYNSFAFQVSLLQKYGADVIVIETMTEIKETKAAILAARENFDGAIIVQMTFSKDGITVTGTDLKSFIAMAESLGVDVLGLNCSIGSRDLAELAKVLCANTNLPISFKPNAGIPVLINRETFFPETKEEFIEASLKAYSYGVNMFGGCCGTNPEFIKILSGELKNKAPKTHSVKSKYFLSTRTKTIDINEAEKPVMIGERINPTNRKKFQEELLKGNLSTVKDEARSQVESGANLLDVNMGVPGTDEIKFLINAVNQIQETVSVPLCIDSSNPGALEQAVKNCTGRPVINSVNGEQAKLDVILPLAKRYGAALIALTTDDNGIPATAEERLKIAAKILNSADRCGLERKNIIFDYLVLSASSSPDQIGETLKAMRESKRIYPQCKLVLGVSNVSFGLPSRQTINSTFLKMAVDAGLDFAIVNPHENWDIDDPFAKNLLENKDKGAVKYMEVFASFKKQIPETETEKFTVDKQLYFAVLNGNLESVDDILNKIIASGDSNPFRTVNDNVLKALNVVGEKFASKEYFLPQIIMSAQAAQAAFAIVKTALKKDETSSAGKIIMATVKGDMHDIGKNIVGAVLESYGFDVIDMGINVDSQAIIDEAHKINPIVIGLSALMTTTMPEMEMVVKLKNAARVPAKIIVGGAAVTEKFAKEIGADAYARDAMEAAGYVKTLQKN</sequence>
<protein>
    <recommendedName>
        <fullName evidence="7">Methionine synthase</fullName>
        <ecNumber evidence="6">2.1.1.13</ecNumber>
    </recommendedName>
    <alternativeName>
        <fullName evidence="18">5-methyltetrahydrofolate--homocysteine methyltransferase</fullName>
    </alternativeName>
</protein>
<evidence type="ECO:0000256" key="14">
    <source>
        <dbReference type="ARBA" id="ARBA00022833"/>
    </source>
</evidence>
<dbReference type="Gene3D" id="3.40.50.280">
    <property type="entry name" value="Cobalamin-binding domain"/>
    <property type="match status" value="1"/>
</dbReference>
<comment type="cofactor">
    <cofactor evidence="2 19">
        <name>Zn(2+)</name>
        <dbReference type="ChEBI" id="CHEBI:29105"/>
    </cofactor>
</comment>
<feature type="domain" description="B12-binding N-terminal" evidence="23">
    <location>
        <begin position="585"/>
        <end position="680"/>
    </location>
</feature>
<dbReference type="GO" id="GO:0032259">
    <property type="term" value="P:methylation"/>
    <property type="evidence" value="ECO:0007669"/>
    <property type="project" value="UniProtKB-KW"/>
</dbReference>
<comment type="similarity">
    <text evidence="5">Belongs to the vitamin-B12 dependent methionine synthase family.</text>
</comment>
<dbReference type="InterPro" id="IPR003759">
    <property type="entry name" value="Cbl-bd_cap"/>
</dbReference>
<evidence type="ECO:0000256" key="11">
    <source>
        <dbReference type="ARBA" id="ARBA00022679"/>
    </source>
</evidence>
<dbReference type="GO" id="GO:0046872">
    <property type="term" value="F:metal ion binding"/>
    <property type="evidence" value="ECO:0007669"/>
    <property type="project" value="UniProtKB-KW"/>
</dbReference>
<feature type="binding site" evidence="19">
    <location>
        <position position="273"/>
    </location>
    <ligand>
        <name>Zn(2+)</name>
        <dbReference type="ChEBI" id="CHEBI:29105"/>
    </ligand>
</feature>
<evidence type="ECO:0000256" key="9">
    <source>
        <dbReference type="ARBA" id="ARBA00022605"/>
    </source>
</evidence>
<dbReference type="GO" id="GO:0031419">
    <property type="term" value="F:cobalamin binding"/>
    <property type="evidence" value="ECO:0007669"/>
    <property type="project" value="UniProtKB-KW"/>
</dbReference>
<dbReference type="Pfam" id="PF02310">
    <property type="entry name" value="B12-binding"/>
    <property type="match status" value="1"/>
</dbReference>
<dbReference type="EMBL" id="LNVX01000291">
    <property type="protein sequence ID" value="OEG70842.1"/>
    <property type="molecule type" value="Genomic_DNA"/>
</dbReference>
<dbReference type="InterPro" id="IPR000489">
    <property type="entry name" value="Pterin-binding_dom"/>
</dbReference>
<evidence type="ECO:0000313" key="25">
    <source>
        <dbReference type="Proteomes" id="UP000095237"/>
    </source>
</evidence>
<dbReference type="GO" id="GO:0008705">
    <property type="term" value="F:methionine synthase activity"/>
    <property type="evidence" value="ECO:0007669"/>
    <property type="project" value="UniProtKB-EC"/>
</dbReference>
<dbReference type="Pfam" id="PF00809">
    <property type="entry name" value="Pterin_bind"/>
    <property type="match status" value="1"/>
</dbReference>
<evidence type="ECO:0000256" key="2">
    <source>
        <dbReference type="ARBA" id="ARBA00001947"/>
    </source>
</evidence>
<dbReference type="PROSITE" id="PS50972">
    <property type="entry name" value="PTERIN_BINDING"/>
    <property type="match status" value="1"/>
</dbReference>
<evidence type="ECO:0000256" key="12">
    <source>
        <dbReference type="ARBA" id="ARBA00022691"/>
    </source>
</evidence>
<comment type="cofactor">
    <cofactor evidence="3">
        <name>methylcob(III)alamin</name>
        <dbReference type="ChEBI" id="CHEBI:28115"/>
    </cofactor>
</comment>
<evidence type="ECO:0000256" key="17">
    <source>
        <dbReference type="ARBA" id="ARBA00025552"/>
    </source>
</evidence>
<dbReference type="Pfam" id="PF02574">
    <property type="entry name" value="S-methyl_trans"/>
    <property type="match status" value="1"/>
</dbReference>
<dbReference type="SUPFAM" id="SSF51717">
    <property type="entry name" value="Dihydropteroate synthetase-like"/>
    <property type="match status" value="1"/>
</dbReference>
<feature type="domain" description="B12-binding" evidence="22">
    <location>
        <begin position="680"/>
        <end position="801"/>
    </location>
</feature>
<evidence type="ECO:0000256" key="18">
    <source>
        <dbReference type="ARBA" id="ARBA00031040"/>
    </source>
</evidence>
<evidence type="ECO:0000259" key="22">
    <source>
        <dbReference type="PROSITE" id="PS51332"/>
    </source>
</evidence>
<dbReference type="EC" id="2.1.1.13" evidence="6"/>
<dbReference type="AlphaFoldDB" id="A0A1E5IK07"/>
<evidence type="ECO:0000313" key="24">
    <source>
        <dbReference type="EMBL" id="OEG70842.1"/>
    </source>
</evidence>
<dbReference type="SMART" id="SM01018">
    <property type="entry name" value="B12-binding_2"/>
    <property type="match status" value="1"/>
</dbReference>
<keyword evidence="8 19" id="KW-0489">Methyltransferase</keyword>
<feature type="binding site" evidence="19">
    <location>
        <position position="274"/>
    </location>
    <ligand>
        <name>Zn(2+)</name>
        <dbReference type="ChEBI" id="CHEBI:29105"/>
    </ligand>
</feature>
<feature type="domain" description="Pterin-binding" evidence="21">
    <location>
        <begin position="319"/>
        <end position="572"/>
    </location>
</feature>
<evidence type="ECO:0000259" key="21">
    <source>
        <dbReference type="PROSITE" id="PS50972"/>
    </source>
</evidence>
<keyword evidence="11 19" id="KW-0808">Transferase</keyword>
<dbReference type="InterPro" id="IPR036589">
    <property type="entry name" value="HCY_dom_sf"/>
</dbReference>
<dbReference type="NCBIfam" id="NF005719">
    <property type="entry name" value="PRK07535.1"/>
    <property type="match status" value="1"/>
</dbReference>
<evidence type="ECO:0000259" key="23">
    <source>
        <dbReference type="PROSITE" id="PS51337"/>
    </source>
</evidence>
<organism evidence="24 25">
    <name type="scientific">Endomicrobium trichonymphae</name>
    <dbReference type="NCBI Taxonomy" id="1408204"/>
    <lineage>
        <taxon>Bacteria</taxon>
        <taxon>Pseudomonadati</taxon>
        <taxon>Elusimicrobiota</taxon>
        <taxon>Endomicrobiia</taxon>
        <taxon>Endomicrobiales</taxon>
        <taxon>Endomicrobiaceae</taxon>
        <taxon>Candidatus Endomicrobiellum</taxon>
    </lineage>
</organism>
<keyword evidence="9" id="KW-0028">Amino-acid biosynthesis</keyword>
<dbReference type="InterPro" id="IPR003726">
    <property type="entry name" value="HCY_dom"/>
</dbReference>